<dbReference type="RefSeq" id="WP_035925999.1">
    <property type="nucleotide sequence ID" value="NZ_JSUH01000006.1"/>
</dbReference>
<keyword evidence="4" id="KW-0547">Nucleotide-binding</keyword>
<feature type="binding site" evidence="4">
    <location>
        <position position="311"/>
    </location>
    <ligand>
        <name>FAD</name>
        <dbReference type="ChEBI" id="CHEBI:57692"/>
    </ligand>
</feature>
<keyword evidence="4" id="KW-0520">NAD</keyword>
<dbReference type="PANTHER" id="PTHR43014">
    <property type="entry name" value="MERCURIC REDUCTASE"/>
    <property type="match status" value="1"/>
</dbReference>
<evidence type="ECO:0000256" key="3">
    <source>
        <dbReference type="ARBA" id="ARBA00022827"/>
    </source>
</evidence>
<dbReference type="EMBL" id="JSUH01000006">
    <property type="protein sequence ID" value="KHD97695.1"/>
    <property type="molecule type" value="Genomic_DNA"/>
</dbReference>
<feature type="binding site" evidence="4">
    <location>
        <begin position="147"/>
        <end position="149"/>
    </location>
    <ligand>
        <name>FAD</name>
        <dbReference type="ChEBI" id="CHEBI:57692"/>
    </ligand>
</feature>
<feature type="binding site" evidence="4">
    <location>
        <position position="270"/>
    </location>
    <ligand>
        <name>NAD(+)</name>
        <dbReference type="ChEBI" id="CHEBI:57540"/>
    </ligand>
</feature>
<dbReference type="AlphaFoldDB" id="A0A0A6VRS3"/>
<dbReference type="SUPFAM" id="SSF51905">
    <property type="entry name" value="FAD/NAD(P)-binding domain"/>
    <property type="match status" value="1"/>
</dbReference>
<dbReference type="Proteomes" id="UP000030466">
    <property type="component" value="Unassembled WGS sequence"/>
</dbReference>
<protein>
    <submittedName>
        <fullName evidence="8">Pyridine nucleotide-disulfide oxidoreductase</fullName>
    </submittedName>
</protein>
<evidence type="ECO:0000313" key="9">
    <source>
        <dbReference type="Proteomes" id="UP000030466"/>
    </source>
</evidence>
<sequence length="474" mass="48566">MTEPRDRYDVVVIGGGPVSENAADRVVRGGLSAALVEAELVGGECSYWACTPSKALLRPGAALEAARGVAGAAEAVTGPPDAAAVLRRRDGFAAHWDDTGQAEWLAGAGVDLVRGRGALAGPRRVRVTAEDGGVRVLEARHAVVLATGSRPVVPPVPGLGDVPFWGTRDATAAQEVPGSLAVLGGGVAGTELAQAFARLGSRVTVVARSRLLSAFPSTAARLVAEALDAEGVTVVEGRATERVRSAGGGVELDLEGGGTVSAEQLLVSTGRRPALADLGLEELGLDPSALRVDGSGLVAGAEGGWLYAAGDAAGGPLLTHQGKYQARAVADAVVARAGGRLGASAPPWSPYASTADGCAVPQVVFTDPAVASVGRSAEQARTDGLEVDVVEHAIDVAGALLHRDDYRGWAQLVVDRRRRTLVGATFAGPDVTELLHAATVAVVGEVPLERLWHAVPVFPTISEVWLRLLEEYGL</sequence>
<name>A0A0A6VRS3_KOCRO</name>
<evidence type="ECO:0000256" key="1">
    <source>
        <dbReference type="ARBA" id="ARBA00007532"/>
    </source>
</evidence>
<keyword evidence="3 4" id="KW-0274">FAD</keyword>
<dbReference type="GO" id="GO:0050660">
    <property type="term" value="F:flavin adenine dinucleotide binding"/>
    <property type="evidence" value="ECO:0007669"/>
    <property type="project" value="TreeGrafter"/>
</dbReference>
<evidence type="ECO:0000256" key="4">
    <source>
        <dbReference type="PIRSR" id="PIRSR000350-3"/>
    </source>
</evidence>
<dbReference type="InterPro" id="IPR001100">
    <property type="entry name" value="Pyr_nuc-diS_OxRdtase"/>
</dbReference>
<dbReference type="InterPro" id="IPR023753">
    <property type="entry name" value="FAD/NAD-binding_dom"/>
</dbReference>
<dbReference type="PIRSF" id="PIRSF000350">
    <property type="entry name" value="Mercury_reductase_MerA"/>
    <property type="match status" value="1"/>
</dbReference>
<feature type="binding site" evidence="4">
    <location>
        <begin position="184"/>
        <end position="191"/>
    </location>
    <ligand>
        <name>NAD(+)</name>
        <dbReference type="ChEBI" id="CHEBI:57540"/>
    </ligand>
</feature>
<dbReference type="Gene3D" id="3.30.390.30">
    <property type="match status" value="1"/>
</dbReference>
<dbReference type="Gene3D" id="3.50.50.60">
    <property type="entry name" value="FAD/NAD(P)-binding domain"/>
    <property type="match status" value="2"/>
</dbReference>
<reference evidence="8 9" key="1">
    <citation type="journal article" date="2003" name="Int. J. Syst. Evol. Microbiol.">
        <title>Kocuria polaris sp. nov., an orange-pigmented psychrophilic bacterium isolated from an Antarctic cyanobacterial mat sample.</title>
        <authorList>
            <person name="Reddy G.S."/>
            <person name="Prakash J.S."/>
            <person name="Prabahar V."/>
            <person name="Matsumoto G.I."/>
            <person name="Stackebrandt E."/>
            <person name="Shivaji S."/>
        </authorList>
    </citation>
    <scope>NUCLEOTIDE SEQUENCE [LARGE SCALE GENOMIC DNA]</scope>
    <source>
        <strain evidence="8 9">CMS 76or</strain>
    </source>
</reference>
<dbReference type="InterPro" id="IPR036188">
    <property type="entry name" value="FAD/NAD-bd_sf"/>
</dbReference>
<accession>A0A0A6VRS3</accession>
<organism evidence="8 9">
    <name type="scientific">Kocuria rosea subsp. polaris</name>
    <dbReference type="NCBI Taxonomy" id="136273"/>
    <lineage>
        <taxon>Bacteria</taxon>
        <taxon>Bacillati</taxon>
        <taxon>Actinomycetota</taxon>
        <taxon>Actinomycetes</taxon>
        <taxon>Micrococcales</taxon>
        <taxon>Micrococcaceae</taxon>
        <taxon>Kocuria</taxon>
    </lineage>
</organism>
<evidence type="ECO:0000313" key="8">
    <source>
        <dbReference type="EMBL" id="KHD97695.1"/>
    </source>
</evidence>
<gene>
    <name evidence="8" type="ORF">GY22_08290</name>
</gene>
<dbReference type="InterPro" id="IPR016156">
    <property type="entry name" value="FAD/NAD-linked_Rdtase_dimer_sf"/>
</dbReference>
<dbReference type="InterPro" id="IPR004099">
    <property type="entry name" value="Pyr_nucl-diS_OxRdtase_dimer"/>
</dbReference>
<comment type="caution">
    <text evidence="8">The sequence shown here is derived from an EMBL/GenBank/DDBJ whole genome shotgun (WGS) entry which is preliminary data.</text>
</comment>
<keyword evidence="2" id="KW-0285">Flavoprotein</keyword>
<comment type="similarity">
    <text evidence="1">Belongs to the class-I pyridine nucleotide-disulfide oxidoreductase family.</text>
</comment>
<evidence type="ECO:0000259" key="6">
    <source>
        <dbReference type="Pfam" id="PF02852"/>
    </source>
</evidence>
<feature type="domain" description="FAD/NAD(P)-binding" evidence="7">
    <location>
        <begin position="8"/>
        <end position="325"/>
    </location>
</feature>
<evidence type="ECO:0000256" key="2">
    <source>
        <dbReference type="ARBA" id="ARBA00022630"/>
    </source>
</evidence>
<keyword evidence="9" id="KW-1185">Reference proteome</keyword>
<dbReference type="GO" id="GO:0003955">
    <property type="term" value="F:NAD(P)H dehydrogenase (quinone) activity"/>
    <property type="evidence" value="ECO:0007669"/>
    <property type="project" value="TreeGrafter"/>
</dbReference>
<feature type="binding site" evidence="4">
    <location>
        <position position="54"/>
    </location>
    <ligand>
        <name>FAD</name>
        <dbReference type="ChEBI" id="CHEBI:57692"/>
    </ligand>
</feature>
<evidence type="ECO:0000256" key="5">
    <source>
        <dbReference type="PIRSR" id="PIRSR000350-4"/>
    </source>
</evidence>
<dbReference type="SUPFAM" id="SSF55424">
    <property type="entry name" value="FAD/NAD-linked reductases, dimerisation (C-terminal) domain"/>
    <property type="match status" value="1"/>
</dbReference>
<feature type="binding site" evidence="4">
    <location>
        <position position="117"/>
    </location>
    <ligand>
        <name>FAD</name>
        <dbReference type="ChEBI" id="CHEBI:57692"/>
    </ligand>
</feature>
<dbReference type="OrthoDB" id="9800167at2"/>
<dbReference type="Pfam" id="PF07992">
    <property type="entry name" value="Pyr_redox_2"/>
    <property type="match status" value="1"/>
</dbReference>
<dbReference type="PANTHER" id="PTHR43014:SF2">
    <property type="entry name" value="MERCURIC REDUCTASE"/>
    <property type="match status" value="1"/>
</dbReference>
<dbReference type="PRINTS" id="PR00368">
    <property type="entry name" value="FADPNR"/>
</dbReference>
<dbReference type="Pfam" id="PF02852">
    <property type="entry name" value="Pyr_redox_dim"/>
    <property type="match status" value="1"/>
</dbReference>
<evidence type="ECO:0000259" key="7">
    <source>
        <dbReference type="Pfam" id="PF07992"/>
    </source>
</evidence>
<proteinExistence type="inferred from homology"/>
<feature type="disulfide bond" description="Redox-active" evidence="5">
    <location>
        <begin position="45"/>
        <end position="50"/>
    </location>
</feature>
<dbReference type="PRINTS" id="PR00411">
    <property type="entry name" value="PNDRDTASEI"/>
</dbReference>
<comment type="cofactor">
    <cofactor evidence="4">
        <name>FAD</name>
        <dbReference type="ChEBI" id="CHEBI:57692"/>
    </cofactor>
    <text evidence="4">Binds 1 FAD per subunit.</text>
</comment>
<feature type="domain" description="Pyridine nucleotide-disulphide oxidoreductase dimerisation" evidence="6">
    <location>
        <begin position="360"/>
        <end position="465"/>
    </location>
</feature>